<proteinExistence type="predicted"/>
<dbReference type="AlphaFoldDB" id="X1KMA8"/>
<comment type="caution">
    <text evidence="1">The sequence shown here is derived from an EMBL/GenBank/DDBJ whole genome shotgun (WGS) entry which is preliminary data.</text>
</comment>
<feature type="non-terminal residue" evidence="1">
    <location>
        <position position="1"/>
    </location>
</feature>
<accession>X1KMA8</accession>
<protein>
    <submittedName>
        <fullName evidence="1">Uncharacterized protein</fullName>
    </submittedName>
</protein>
<gene>
    <name evidence="1" type="ORF">S03H2_72597</name>
</gene>
<name>X1KMA8_9ZZZZ</name>
<evidence type="ECO:0000313" key="1">
    <source>
        <dbReference type="EMBL" id="GAH91269.1"/>
    </source>
</evidence>
<reference evidence="1" key="1">
    <citation type="journal article" date="2014" name="Front. Microbiol.">
        <title>High frequency of phylogenetically diverse reductive dehalogenase-homologous genes in deep subseafloor sedimentary metagenomes.</title>
        <authorList>
            <person name="Kawai M."/>
            <person name="Futagami T."/>
            <person name="Toyoda A."/>
            <person name="Takaki Y."/>
            <person name="Nishi S."/>
            <person name="Hori S."/>
            <person name="Arai W."/>
            <person name="Tsubouchi T."/>
            <person name="Morono Y."/>
            <person name="Uchiyama I."/>
            <person name="Ito T."/>
            <person name="Fujiyama A."/>
            <person name="Inagaki F."/>
            <person name="Takami H."/>
        </authorList>
    </citation>
    <scope>NUCLEOTIDE SEQUENCE</scope>
    <source>
        <strain evidence="1">Expedition CK06-06</strain>
    </source>
</reference>
<sequence>ELNLGILNFVIKPIVKSFYNHWSDNEARVGTLKQIKIALDSAKLLIENGDIS</sequence>
<feature type="non-terminal residue" evidence="1">
    <location>
        <position position="52"/>
    </location>
</feature>
<organism evidence="1">
    <name type="scientific">marine sediment metagenome</name>
    <dbReference type="NCBI Taxonomy" id="412755"/>
    <lineage>
        <taxon>unclassified sequences</taxon>
        <taxon>metagenomes</taxon>
        <taxon>ecological metagenomes</taxon>
    </lineage>
</organism>
<dbReference type="EMBL" id="BARU01049196">
    <property type="protein sequence ID" value="GAH91269.1"/>
    <property type="molecule type" value="Genomic_DNA"/>
</dbReference>